<sequence>MWKNKKMSGGVLGGATVAWLLFELMEYHYATSPPKIPEVHIPEEPLLQFASGLRIEINRGFSALHDICIWEGSQEVPFCYLRIVGSINLGRML</sequence>
<keyword evidence="3" id="KW-0256">Endoplasmic reticulum</keyword>
<feature type="domain" description="Reticulon" evidence="6">
    <location>
        <begin position="1"/>
        <end position="31"/>
    </location>
</feature>
<dbReference type="PANTHER" id="PTHR10994:SF193">
    <property type="entry name" value="RETICULON-LIKE PROTEIN"/>
    <property type="match status" value="1"/>
</dbReference>
<dbReference type="AlphaFoldDB" id="A0A8X8AT32"/>
<evidence type="ECO:0000313" key="8">
    <source>
        <dbReference type="Proteomes" id="UP000886595"/>
    </source>
</evidence>
<dbReference type="PANTHER" id="PTHR10994">
    <property type="entry name" value="RETICULON"/>
    <property type="match status" value="1"/>
</dbReference>
<dbReference type="InterPro" id="IPR045064">
    <property type="entry name" value="Reticulon-like"/>
</dbReference>
<evidence type="ECO:0000256" key="5">
    <source>
        <dbReference type="ARBA" id="ARBA00023136"/>
    </source>
</evidence>
<keyword evidence="5" id="KW-0472">Membrane</keyword>
<evidence type="ECO:0000256" key="1">
    <source>
        <dbReference type="ARBA" id="ARBA00004477"/>
    </source>
</evidence>
<dbReference type="EMBL" id="JAAMPC010000005">
    <property type="protein sequence ID" value="KAG2312294.1"/>
    <property type="molecule type" value="Genomic_DNA"/>
</dbReference>
<dbReference type="Pfam" id="PF02453">
    <property type="entry name" value="Reticulon"/>
    <property type="match status" value="1"/>
</dbReference>
<gene>
    <name evidence="7" type="ORF">Bca52824_023851</name>
</gene>
<name>A0A8X8AT32_BRACI</name>
<evidence type="ECO:0000259" key="6">
    <source>
        <dbReference type="Pfam" id="PF02453"/>
    </source>
</evidence>
<keyword evidence="2" id="KW-0812">Transmembrane</keyword>
<dbReference type="InterPro" id="IPR003388">
    <property type="entry name" value="Reticulon"/>
</dbReference>
<dbReference type="GO" id="GO:0005789">
    <property type="term" value="C:endoplasmic reticulum membrane"/>
    <property type="evidence" value="ECO:0007669"/>
    <property type="project" value="UniProtKB-SubCell"/>
</dbReference>
<reference evidence="7 8" key="1">
    <citation type="submission" date="2020-02" db="EMBL/GenBank/DDBJ databases">
        <authorList>
            <person name="Ma Q."/>
            <person name="Huang Y."/>
            <person name="Song X."/>
            <person name="Pei D."/>
        </authorList>
    </citation>
    <scope>NUCLEOTIDE SEQUENCE [LARGE SCALE GENOMIC DNA]</scope>
    <source>
        <strain evidence="7">Sxm20200214</strain>
        <tissue evidence="7">Leaf</tissue>
    </source>
</reference>
<dbReference type="Proteomes" id="UP000886595">
    <property type="component" value="Unassembled WGS sequence"/>
</dbReference>
<keyword evidence="4" id="KW-1133">Transmembrane helix</keyword>
<evidence type="ECO:0000256" key="4">
    <source>
        <dbReference type="ARBA" id="ARBA00022989"/>
    </source>
</evidence>
<comment type="caution">
    <text evidence="7">The sequence shown here is derived from an EMBL/GenBank/DDBJ whole genome shotgun (WGS) entry which is preliminary data.</text>
</comment>
<proteinExistence type="predicted"/>
<keyword evidence="8" id="KW-1185">Reference proteome</keyword>
<evidence type="ECO:0000256" key="3">
    <source>
        <dbReference type="ARBA" id="ARBA00022824"/>
    </source>
</evidence>
<organism evidence="7 8">
    <name type="scientific">Brassica carinata</name>
    <name type="common">Ethiopian mustard</name>
    <name type="synonym">Abyssinian cabbage</name>
    <dbReference type="NCBI Taxonomy" id="52824"/>
    <lineage>
        <taxon>Eukaryota</taxon>
        <taxon>Viridiplantae</taxon>
        <taxon>Streptophyta</taxon>
        <taxon>Embryophyta</taxon>
        <taxon>Tracheophyta</taxon>
        <taxon>Spermatophyta</taxon>
        <taxon>Magnoliopsida</taxon>
        <taxon>eudicotyledons</taxon>
        <taxon>Gunneridae</taxon>
        <taxon>Pentapetalae</taxon>
        <taxon>rosids</taxon>
        <taxon>malvids</taxon>
        <taxon>Brassicales</taxon>
        <taxon>Brassicaceae</taxon>
        <taxon>Brassiceae</taxon>
        <taxon>Brassica</taxon>
    </lineage>
</organism>
<evidence type="ECO:0000256" key="2">
    <source>
        <dbReference type="ARBA" id="ARBA00022692"/>
    </source>
</evidence>
<comment type="subcellular location">
    <subcellularLocation>
        <location evidence="1">Endoplasmic reticulum membrane</location>
        <topology evidence="1">Multi-pass membrane protein</topology>
    </subcellularLocation>
</comment>
<accession>A0A8X8AT32</accession>
<dbReference type="OrthoDB" id="999263at2759"/>
<protein>
    <recommendedName>
        <fullName evidence="6">Reticulon domain-containing protein</fullName>
    </recommendedName>
</protein>
<evidence type="ECO:0000313" key="7">
    <source>
        <dbReference type="EMBL" id="KAG2312294.1"/>
    </source>
</evidence>
<dbReference type="GO" id="GO:0009617">
    <property type="term" value="P:response to bacterium"/>
    <property type="evidence" value="ECO:0007669"/>
    <property type="project" value="InterPro"/>
</dbReference>